<dbReference type="Gene3D" id="1.10.1330.10">
    <property type="entry name" value="Dockerin domain"/>
    <property type="match status" value="1"/>
</dbReference>
<proteinExistence type="predicted"/>
<feature type="chain" id="PRO_5012656441" description="Cellulose-binding protein CttA N-terminal domain-containing protein" evidence="2">
    <location>
        <begin position="30"/>
        <end position="712"/>
    </location>
</feature>
<dbReference type="EMBL" id="FPIP01000006">
    <property type="protein sequence ID" value="SFW40100.1"/>
    <property type="molecule type" value="Genomic_DNA"/>
</dbReference>
<dbReference type="AlphaFoldDB" id="A0A1K1NXP1"/>
<evidence type="ECO:0000256" key="1">
    <source>
        <dbReference type="SAM" id="MobiDB-lite"/>
    </source>
</evidence>
<feature type="domain" description="Cellulose-binding protein CttA N-terminal" evidence="3">
    <location>
        <begin position="497"/>
        <end position="560"/>
    </location>
</feature>
<dbReference type="Pfam" id="PF18244">
    <property type="entry name" value="CttA_N"/>
    <property type="match status" value="1"/>
</dbReference>
<dbReference type="InterPro" id="IPR036439">
    <property type="entry name" value="Dockerin_dom_sf"/>
</dbReference>
<dbReference type="RefSeq" id="WP_072300567.1">
    <property type="nucleotide sequence ID" value="NZ_FPIP01000006.1"/>
</dbReference>
<feature type="compositionally biased region" description="Low complexity" evidence="1">
    <location>
        <begin position="454"/>
        <end position="474"/>
    </location>
</feature>
<feature type="compositionally biased region" description="Low complexity" evidence="1">
    <location>
        <begin position="430"/>
        <end position="447"/>
    </location>
</feature>
<keyword evidence="2" id="KW-0732">Signal</keyword>
<reference evidence="5" key="1">
    <citation type="submission" date="2016-11" db="EMBL/GenBank/DDBJ databases">
        <authorList>
            <person name="Varghese N."/>
            <person name="Submissions S."/>
        </authorList>
    </citation>
    <scope>NUCLEOTIDE SEQUENCE [LARGE SCALE GENOMIC DNA]</scope>
    <source>
        <strain evidence="5">YL228</strain>
    </source>
</reference>
<accession>A0A1K1NXP1</accession>
<dbReference type="GO" id="GO:0000272">
    <property type="term" value="P:polysaccharide catabolic process"/>
    <property type="evidence" value="ECO:0007669"/>
    <property type="project" value="InterPro"/>
</dbReference>
<evidence type="ECO:0000313" key="5">
    <source>
        <dbReference type="Proteomes" id="UP000183461"/>
    </source>
</evidence>
<dbReference type="InterPro" id="IPR040959">
    <property type="entry name" value="CttA_N"/>
</dbReference>
<evidence type="ECO:0000259" key="3">
    <source>
        <dbReference type="Pfam" id="PF18244"/>
    </source>
</evidence>
<organism evidence="4 5">
    <name type="scientific">Ruminococcus flavefaciens</name>
    <dbReference type="NCBI Taxonomy" id="1265"/>
    <lineage>
        <taxon>Bacteria</taxon>
        <taxon>Bacillati</taxon>
        <taxon>Bacillota</taxon>
        <taxon>Clostridia</taxon>
        <taxon>Eubacteriales</taxon>
        <taxon>Oscillospiraceae</taxon>
        <taxon>Ruminococcus</taxon>
    </lineage>
</organism>
<evidence type="ECO:0000313" key="4">
    <source>
        <dbReference type="EMBL" id="SFW40100.1"/>
    </source>
</evidence>
<name>A0A1K1NXP1_RUMFL</name>
<dbReference type="Proteomes" id="UP000183461">
    <property type="component" value="Unassembled WGS sequence"/>
</dbReference>
<protein>
    <recommendedName>
        <fullName evidence="3">Cellulose-binding protein CttA N-terminal domain-containing protein</fullName>
    </recommendedName>
</protein>
<feature type="region of interest" description="Disordered" evidence="1">
    <location>
        <begin position="430"/>
        <end position="474"/>
    </location>
</feature>
<gene>
    <name evidence="4" type="ORF">SAMN02910280_2315</name>
</gene>
<dbReference type="Gene3D" id="2.60.40.3810">
    <property type="match status" value="1"/>
</dbReference>
<sequence>MKNSLFKRAIAAAAAVPLALTQCLTYANAVDGDTATTTTANVQAQSQESTLKALLAIPGDAKILGPDKKGAAYNRQQSTWEQTALLLLNSLGTKDDGRIDLTPYINKALANAGDYSDVAKVFADLIDGKKVDYTFDGKKLTVKGKINELNYNEFIGVSDAFKIDAFDDIVLGGDFVIVVDGSTIDANQTVTAEFKYTCEGKTYTLGEVPALIKDKFTAIKAKAEKEIGAGVDEKAKADFFDKLDKIIKVATKADNGVTKALAFDWNYTTAQEKNNAADAITKLNAKIKSYGINKQLPPTASDIASNSKVAAAFAEISEKTNGKVTISAAEVGKLADEVGGRSIKKGDDVVVSTPLSASIFGGVGTFTAAFDDDADEVADLKKKVEAEGHQLVGSYKKAYARVDFSDIKDTGKASLSLSLDRILVTDTTTTTTSTTTTSSSTTTSTTTKVNPDDSTTTSSTTTKVNPDDTTTTTTTTKPIELKKIKRQYAKNGYTKTAAFYLNTEEEFNKKQISDVTLVIEYTDGSTEDRVVAADDINFGTAKPTNTYKKDSTDFKYAVQVYVKDVALTDELGENITVDAYIGVRGDADLNSTANAVDASVVLTYYAKLSTNDAEGNSNRPSNTKLSTSNLVTSARNIYDDFAAYLCDVEHDVTFDNLTKKVTRNKTINAVDASSILQFYAQRQLAANKGKTDAEVWAIVDSNNNNTSASEEV</sequence>
<evidence type="ECO:0000256" key="2">
    <source>
        <dbReference type="SAM" id="SignalP"/>
    </source>
</evidence>
<feature type="signal peptide" evidence="2">
    <location>
        <begin position="1"/>
        <end position="29"/>
    </location>
</feature>